<proteinExistence type="predicted"/>
<dbReference type="EMBL" id="JBHSBA010000006">
    <property type="protein sequence ID" value="MFC4126183.1"/>
    <property type="molecule type" value="Genomic_DNA"/>
</dbReference>
<keyword evidence="2" id="KW-1185">Reference proteome</keyword>
<evidence type="ECO:0000313" key="1">
    <source>
        <dbReference type="EMBL" id="MFC4126183.1"/>
    </source>
</evidence>
<sequence length="72" mass="7656">MTKRLIEIDDELLESAKAALGTSGVSDTVRAALSSATSAAAIAAARVRHIEWLTSGGAEEMADKNRRGDVWR</sequence>
<accession>A0ABV8L7Q5</accession>
<evidence type="ECO:0000313" key="2">
    <source>
        <dbReference type="Proteomes" id="UP001595767"/>
    </source>
</evidence>
<name>A0ABV8L7Q5_9NOCA</name>
<dbReference type="Proteomes" id="UP001595767">
    <property type="component" value="Unassembled WGS sequence"/>
</dbReference>
<reference evidence="2" key="1">
    <citation type="journal article" date="2019" name="Int. J. Syst. Evol. Microbiol.">
        <title>The Global Catalogue of Microorganisms (GCM) 10K type strain sequencing project: providing services to taxonomists for standard genome sequencing and annotation.</title>
        <authorList>
            <consortium name="The Broad Institute Genomics Platform"/>
            <consortium name="The Broad Institute Genome Sequencing Center for Infectious Disease"/>
            <person name="Wu L."/>
            <person name="Ma J."/>
        </authorList>
    </citation>
    <scope>NUCLEOTIDE SEQUENCE [LARGE SCALE GENOMIC DNA]</scope>
    <source>
        <strain evidence="2">CGMCC 4.7204</strain>
    </source>
</reference>
<protein>
    <submittedName>
        <fullName evidence="1">DUF2191 domain-containing protein</fullName>
    </submittedName>
</protein>
<comment type="caution">
    <text evidence="1">The sequence shown here is derived from an EMBL/GenBank/DDBJ whole genome shotgun (WGS) entry which is preliminary data.</text>
</comment>
<gene>
    <name evidence="1" type="ORF">ACFOW8_14700</name>
</gene>
<dbReference type="RefSeq" id="WP_378551158.1">
    <property type="nucleotide sequence ID" value="NZ_JBHSBA010000006.1"/>
</dbReference>
<organism evidence="1 2">
    <name type="scientific">Nocardia rhizosphaerae</name>
    <dbReference type="NCBI Taxonomy" id="1691571"/>
    <lineage>
        <taxon>Bacteria</taxon>
        <taxon>Bacillati</taxon>
        <taxon>Actinomycetota</taxon>
        <taxon>Actinomycetes</taxon>
        <taxon>Mycobacteriales</taxon>
        <taxon>Nocardiaceae</taxon>
        <taxon>Nocardia</taxon>
    </lineage>
</organism>